<dbReference type="CDD" id="cd00136">
    <property type="entry name" value="PDZ_canonical"/>
    <property type="match status" value="1"/>
</dbReference>
<organism evidence="5">
    <name type="scientific">Clastoptera arizonana</name>
    <name type="common">Arizona spittle bug</name>
    <dbReference type="NCBI Taxonomy" id="38151"/>
    <lineage>
        <taxon>Eukaryota</taxon>
        <taxon>Metazoa</taxon>
        <taxon>Ecdysozoa</taxon>
        <taxon>Arthropoda</taxon>
        <taxon>Hexapoda</taxon>
        <taxon>Insecta</taxon>
        <taxon>Pterygota</taxon>
        <taxon>Neoptera</taxon>
        <taxon>Paraneoptera</taxon>
        <taxon>Hemiptera</taxon>
        <taxon>Auchenorrhyncha</taxon>
        <taxon>Cercopoidea</taxon>
        <taxon>Clastopteridae</taxon>
        <taxon>Clastoptera</taxon>
    </lineage>
</organism>
<dbReference type="SMART" id="SM00228">
    <property type="entry name" value="PDZ"/>
    <property type="match status" value="1"/>
</dbReference>
<feature type="region of interest" description="Disordered" evidence="1">
    <location>
        <begin position="464"/>
        <end position="636"/>
    </location>
</feature>
<feature type="compositionally biased region" description="Polar residues" evidence="1">
    <location>
        <begin position="555"/>
        <end position="565"/>
    </location>
</feature>
<keyword evidence="2" id="KW-1133">Transmembrane helix</keyword>
<sequence length="1000" mass="110623">MFKKSVVFGLTSALSVVAAQSTQECYTSGNIVGAVLATIVIIVILLVIAYILWRFYWRGRKGKHLVLVTDPEKGGDFAFDNPGFKEGTPIGRTTEKEEQKLKWQNWTPLPGLTNHGKPRALDDSYVGQPLVNVVPLRSHDFTGLGFNICGNMRDGIFVKDVLHRGPASESGRIMPGDRIESIRISFRHMVFEDALTILSYASPYEVQLEVENGSSSRPATLLRTKRTSMSPAERICHPFYRSQSISDLAQIMKHGSKKWNPEQSVNMPDLGNGDISKPAIIETSPIEKLQKFGVRVLPSNNETLRHVEPEKHQNVRNTVIESVNNVTASNHSQPNTPTKTNNANAFDEIDLSYDSNILSFDQVDNGSRKNTPSPLFKESNVKAMFAKGIQNLKEKLQHAGLKSEKEYEDETVVKKNEIKSELKANDIAITVDPQTTINPEKQLDKMSNKELAGHFNMPEEVEKAGLAARSNRKSIVEMEHKRKDSCSGESSNDGDGMSIKKGKRKAPPPPQSLKSEDNIDSVNIQAEDEENRDSLSDKNQSLDSADTDSEHGDKSGTTIELNASHITVHHTPDSDSNRKAASLGDLSRLDNEQPIVVLERAVSLDLADGTPGGSKKRKAPLPPQEEFSDDGGHPFCKEARMENNLKARLKKSSDFGRLEDVVKYSETDDEDSDQGISVCSSPEVSPNIISSTPMKPDFFSDSFLKSDLNLKTPSDKLGKESSNVHISSCSWDLSIPDNLTEQYMTAVNGNSTEEEDDIPPELPTSPIPTYITEIQVVTSTGKNNVDSGFENGEHKRENSQDMFPLEIKEMSSFMRSFHKPLLDLDHRNVMPKNSEISMASPTLSDSQTTILQETFPMDGFHVSLSQPNSLDTISQNDFGNNTSKEMQILPNTSLLFSNENMSDEQILAMKSSPEPLSLDNGQTKLQITKPDRTRNNISVTSIKANSGSRIPIRAAPEPSRKVKKENYVNFSSLNMSPTNDKHQNGSGGSSVTKIVLDTHK</sequence>
<feature type="region of interest" description="Disordered" evidence="1">
    <location>
        <begin position="974"/>
        <end position="1000"/>
    </location>
</feature>
<evidence type="ECO:0000256" key="3">
    <source>
        <dbReference type="SAM" id="SignalP"/>
    </source>
</evidence>
<keyword evidence="2" id="KW-0812">Transmembrane</keyword>
<dbReference type="InterPro" id="IPR036034">
    <property type="entry name" value="PDZ_sf"/>
</dbReference>
<evidence type="ECO:0000313" key="5">
    <source>
        <dbReference type="EMBL" id="JAS23011.1"/>
    </source>
</evidence>
<dbReference type="InterPro" id="IPR001478">
    <property type="entry name" value="PDZ"/>
</dbReference>
<feature type="compositionally biased region" description="Polar residues" evidence="1">
    <location>
        <begin position="674"/>
        <end position="693"/>
    </location>
</feature>
<dbReference type="Gene3D" id="2.30.42.10">
    <property type="match status" value="1"/>
</dbReference>
<keyword evidence="2" id="KW-0472">Membrane</keyword>
<dbReference type="SUPFAM" id="SSF50156">
    <property type="entry name" value="PDZ domain-like"/>
    <property type="match status" value="1"/>
</dbReference>
<evidence type="ECO:0000259" key="4">
    <source>
        <dbReference type="PROSITE" id="PS50106"/>
    </source>
</evidence>
<evidence type="ECO:0000256" key="1">
    <source>
        <dbReference type="SAM" id="MobiDB-lite"/>
    </source>
</evidence>
<feature type="signal peptide" evidence="3">
    <location>
        <begin position="1"/>
        <end position="19"/>
    </location>
</feature>
<reference evidence="5" key="1">
    <citation type="submission" date="2015-12" db="EMBL/GenBank/DDBJ databases">
        <title>De novo transcriptome assembly of four potential Pierce s Disease insect vectors from Arizona vineyards.</title>
        <authorList>
            <person name="Tassone E.E."/>
        </authorList>
    </citation>
    <scope>NUCLEOTIDE SEQUENCE</scope>
</reference>
<keyword evidence="3" id="KW-0732">Signal</keyword>
<gene>
    <name evidence="5" type="ORF">g.35990</name>
</gene>
<accession>A0A1B6DBC9</accession>
<dbReference type="Pfam" id="PF00595">
    <property type="entry name" value="PDZ"/>
    <property type="match status" value="1"/>
</dbReference>
<dbReference type="PROSITE" id="PS50106">
    <property type="entry name" value="PDZ"/>
    <property type="match status" value="1"/>
</dbReference>
<feature type="chain" id="PRO_5008581123" description="PDZ domain-containing protein" evidence="3">
    <location>
        <begin position="20"/>
        <end position="1000"/>
    </location>
</feature>
<feature type="domain" description="PDZ" evidence="4">
    <location>
        <begin position="133"/>
        <end position="198"/>
    </location>
</feature>
<name>A0A1B6DBC9_9HEMI</name>
<evidence type="ECO:0000256" key="2">
    <source>
        <dbReference type="SAM" id="Phobius"/>
    </source>
</evidence>
<dbReference type="EMBL" id="GEDC01014287">
    <property type="protein sequence ID" value="JAS23011.1"/>
    <property type="molecule type" value="Transcribed_RNA"/>
</dbReference>
<proteinExistence type="predicted"/>
<feature type="region of interest" description="Disordered" evidence="1">
    <location>
        <begin position="664"/>
        <end position="693"/>
    </location>
</feature>
<feature type="compositionally biased region" description="Basic and acidic residues" evidence="1">
    <location>
        <begin position="474"/>
        <end position="486"/>
    </location>
</feature>
<feature type="transmembrane region" description="Helical" evidence="2">
    <location>
        <begin position="31"/>
        <end position="53"/>
    </location>
</feature>
<dbReference type="AlphaFoldDB" id="A0A1B6DBC9"/>
<protein>
    <recommendedName>
        <fullName evidence="4">PDZ domain-containing protein</fullName>
    </recommendedName>
</protein>